<proteinExistence type="predicted"/>
<gene>
    <name evidence="2" type="ORF">NOG11_00400</name>
</gene>
<dbReference type="AlphaFoldDB" id="A0A9X2L6F8"/>
<organism evidence="2 3">
    <name type="scientific">Parvularcula maris</name>
    <dbReference type="NCBI Taxonomy" id="2965077"/>
    <lineage>
        <taxon>Bacteria</taxon>
        <taxon>Pseudomonadati</taxon>
        <taxon>Pseudomonadota</taxon>
        <taxon>Alphaproteobacteria</taxon>
        <taxon>Parvularculales</taxon>
        <taxon>Parvularculaceae</taxon>
        <taxon>Parvularcula</taxon>
    </lineage>
</organism>
<dbReference type="Proteomes" id="UP001142610">
    <property type="component" value="Unassembled WGS sequence"/>
</dbReference>
<dbReference type="InterPro" id="IPR044862">
    <property type="entry name" value="Pro_4_hyd_alph_FE2OG_OXY"/>
</dbReference>
<protein>
    <submittedName>
        <fullName evidence="2">2OG-Fe(II) oxygenase</fullName>
    </submittedName>
</protein>
<name>A0A9X2L6F8_9PROT</name>
<dbReference type="EMBL" id="JANIBC010000001">
    <property type="protein sequence ID" value="MCQ8183838.1"/>
    <property type="molecule type" value="Genomic_DNA"/>
</dbReference>
<accession>A0A9X2L6F8</accession>
<dbReference type="Pfam" id="PF13640">
    <property type="entry name" value="2OG-FeII_Oxy_3"/>
    <property type="match status" value="1"/>
</dbReference>
<dbReference type="Gene3D" id="2.60.120.620">
    <property type="entry name" value="q2cbj1_9rhob like domain"/>
    <property type="match status" value="1"/>
</dbReference>
<evidence type="ECO:0000313" key="3">
    <source>
        <dbReference type="Proteomes" id="UP001142610"/>
    </source>
</evidence>
<keyword evidence="3" id="KW-1185">Reference proteome</keyword>
<dbReference type="RefSeq" id="WP_256617641.1">
    <property type="nucleotide sequence ID" value="NZ_JANIBC010000001.1"/>
</dbReference>
<reference evidence="2" key="1">
    <citation type="submission" date="2022-07" db="EMBL/GenBank/DDBJ databases">
        <title>Parvularcula maris sp. nov., an algicidal bacterium isolated from seawater.</title>
        <authorList>
            <person name="Li F."/>
        </authorList>
    </citation>
    <scope>NUCLEOTIDE SEQUENCE</scope>
    <source>
        <strain evidence="2">BGMRC 0090</strain>
    </source>
</reference>
<sequence length="207" mass="23168">MLDFGALRAARTRTEPFTYIVAEAALTSEEAGEVRRDYPAITKTGYLPLSQLEASGKFAELIADLQSPELAEVLSEKLNLDLIGKPRMITVRKHSKIGDGRIHNDSVSKICTMLVYLNDGWDKSEGGAIRALNGEHDMDDYAEEVEPLAGNVFAFARSETSWHGHPPFAGERYVIQTTFLTSEEELARKEQRGGLQLKLKKLFERIR</sequence>
<comment type="caution">
    <text evidence="2">The sequence shown here is derived from an EMBL/GenBank/DDBJ whole genome shotgun (WGS) entry which is preliminary data.</text>
</comment>
<evidence type="ECO:0000259" key="1">
    <source>
        <dbReference type="Pfam" id="PF13640"/>
    </source>
</evidence>
<evidence type="ECO:0000313" key="2">
    <source>
        <dbReference type="EMBL" id="MCQ8183838.1"/>
    </source>
</evidence>
<feature type="domain" description="Prolyl 4-hydroxylase alpha subunit Fe(2+) 2OG dioxygenase" evidence="1">
    <location>
        <begin position="102"/>
        <end position="176"/>
    </location>
</feature>